<protein>
    <recommendedName>
        <fullName evidence="1">Aminoglycoside phosphotransferase domain-containing protein</fullName>
    </recommendedName>
</protein>
<name>A0ABP1R461_9HEXA</name>
<dbReference type="InterPro" id="IPR011009">
    <property type="entry name" value="Kinase-like_dom_sf"/>
</dbReference>
<dbReference type="EMBL" id="CAXLJM020000057">
    <property type="protein sequence ID" value="CAL8118916.1"/>
    <property type="molecule type" value="Genomic_DNA"/>
</dbReference>
<dbReference type="SUPFAM" id="SSF56112">
    <property type="entry name" value="Protein kinase-like (PK-like)"/>
    <property type="match status" value="1"/>
</dbReference>
<dbReference type="Gene3D" id="3.90.1200.10">
    <property type="match status" value="1"/>
</dbReference>
<evidence type="ECO:0000259" key="1">
    <source>
        <dbReference type="Pfam" id="PF01636"/>
    </source>
</evidence>
<keyword evidence="3" id="KW-1185">Reference proteome</keyword>
<proteinExistence type="predicted"/>
<organism evidence="2 3">
    <name type="scientific">Orchesella dallaii</name>
    <dbReference type="NCBI Taxonomy" id="48710"/>
    <lineage>
        <taxon>Eukaryota</taxon>
        <taxon>Metazoa</taxon>
        <taxon>Ecdysozoa</taxon>
        <taxon>Arthropoda</taxon>
        <taxon>Hexapoda</taxon>
        <taxon>Collembola</taxon>
        <taxon>Entomobryomorpha</taxon>
        <taxon>Entomobryoidea</taxon>
        <taxon>Orchesellidae</taxon>
        <taxon>Orchesellinae</taxon>
        <taxon>Orchesella</taxon>
    </lineage>
</organism>
<feature type="domain" description="Aminoglycoside phosphotransferase" evidence="1">
    <location>
        <begin position="5"/>
        <end position="219"/>
    </location>
</feature>
<reference evidence="2 3" key="1">
    <citation type="submission" date="2024-08" db="EMBL/GenBank/DDBJ databases">
        <authorList>
            <person name="Cucini C."/>
            <person name="Frati F."/>
        </authorList>
    </citation>
    <scope>NUCLEOTIDE SEQUENCE [LARGE SCALE GENOMIC DNA]</scope>
</reference>
<comment type="caution">
    <text evidence="2">The sequence shown here is derived from an EMBL/GenBank/DDBJ whole genome shotgun (WGS) entry which is preliminary data.</text>
</comment>
<dbReference type="InterPro" id="IPR051678">
    <property type="entry name" value="AGP_Transferase"/>
</dbReference>
<evidence type="ECO:0000313" key="3">
    <source>
        <dbReference type="Proteomes" id="UP001642540"/>
    </source>
</evidence>
<gene>
    <name evidence="2" type="ORF">ODALV1_LOCUS18320</name>
</gene>
<evidence type="ECO:0000313" key="2">
    <source>
        <dbReference type="EMBL" id="CAL8118916.1"/>
    </source>
</evidence>
<dbReference type="InterPro" id="IPR002575">
    <property type="entry name" value="Aminoglycoside_PTrfase"/>
</dbReference>
<accession>A0ABP1R461</accession>
<dbReference type="Proteomes" id="UP001642540">
    <property type="component" value="Unassembled WGS sequence"/>
</dbReference>
<sequence>MCSSIPVPKVYGYCTDREKSGVNAEYILMEKINGEPLKYLWKKMLPAEKSFILEQLAEIYGKIQKITFSQIGSFQLESSIGDTGGIGLDPQQDIEPEHNLVVGKGIDFHGGPCDTYLEYFKSSAKTEIEFLRTCPFMREAEGYEKRLERIENFVAAFNNLESVPESMREAVVDVPFVFTHGDLEPQNILVDEETMKVTGIIDWEFSGASPVDEDWFCSFAFAGSDTSVWRVFNEDPSNGDDCFDQEMLKPLREYFLEQLKTKEVLTPDDIPGHMIRSELFYFKGYICPWWLREKRDPRPERHYRDRDDACNRVDAILSKHGF</sequence>
<dbReference type="PANTHER" id="PTHR21310">
    <property type="entry name" value="AMINOGLYCOSIDE PHOSPHOTRANSFERASE-RELATED-RELATED"/>
    <property type="match status" value="1"/>
</dbReference>
<dbReference type="PANTHER" id="PTHR21310:SF15">
    <property type="entry name" value="AMINOGLYCOSIDE PHOSPHOTRANSFERASE DOMAIN-CONTAINING PROTEIN"/>
    <property type="match status" value="1"/>
</dbReference>
<dbReference type="Pfam" id="PF01636">
    <property type="entry name" value="APH"/>
    <property type="match status" value="1"/>
</dbReference>